<evidence type="ECO:0000313" key="2">
    <source>
        <dbReference type="EMBL" id="MCC2167793.1"/>
    </source>
</evidence>
<name>A0AAE3DNN6_9FIRM</name>
<dbReference type="RefSeq" id="WP_118496405.1">
    <property type="nucleotide sequence ID" value="NZ_JAJEQF010000020.1"/>
</dbReference>
<organism evidence="2 3">
    <name type="scientific">Gallintestinimicrobium propionicum</name>
    <dbReference type="NCBI Taxonomy" id="2981770"/>
    <lineage>
        <taxon>Bacteria</taxon>
        <taxon>Bacillati</taxon>
        <taxon>Bacillota</taxon>
        <taxon>Clostridia</taxon>
        <taxon>Lachnospirales</taxon>
        <taxon>Lachnospiraceae</taxon>
        <taxon>Gallintestinimicrobium</taxon>
    </lineage>
</organism>
<feature type="domain" description="Phage-Barnase-EndoU-ColicinE5/D-RelE like nuclease 4" evidence="1">
    <location>
        <begin position="12"/>
        <end position="189"/>
    </location>
</feature>
<evidence type="ECO:0000313" key="3">
    <source>
        <dbReference type="Proteomes" id="UP001199355"/>
    </source>
</evidence>
<accession>A0AAE3DNN6</accession>
<keyword evidence="3" id="KW-1185">Reference proteome</keyword>
<gene>
    <name evidence="2" type="ORF">LKD45_08830</name>
</gene>
<sequence>MKFTKEDARKRVLNCAKQYQQNLLHKKLLIIFREKQDNSIRFIEVVFHERNYQHLTGLELINTEGKILQHQSMNFYRKCIENKLGLNEFQFKSDGTSHLKLAALPVLMDVTKITKITGDYNNLRPYLFVDKVMGGINFCLGLSRENDVFVPSSALLEDIKKLTASPSQVLAIFEKDIDSELYSTVKHIAKGLNLHHLILPPEINSKILLPK</sequence>
<dbReference type="Pfam" id="PF18813">
    <property type="entry name" value="PBECR4"/>
    <property type="match status" value="1"/>
</dbReference>
<protein>
    <submittedName>
        <fullName evidence="2">PBECR4 domain-containing protein</fullName>
    </submittedName>
</protein>
<dbReference type="EMBL" id="JAJEQF010000020">
    <property type="protein sequence ID" value="MCC2167793.1"/>
    <property type="molecule type" value="Genomic_DNA"/>
</dbReference>
<dbReference type="AlphaFoldDB" id="A0AAE3DNN6"/>
<dbReference type="InterPro" id="IPR041420">
    <property type="entry name" value="PBECR4"/>
</dbReference>
<comment type="caution">
    <text evidence="2">The sequence shown here is derived from an EMBL/GenBank/DDBJ whole genome shotgun (WGS) entry which is preliminary data.</text>
</comment>
<evidence type="ECO:0000259" key="1">
    <source>
        <dbReference type="Pfam" id="PF18813"/>
    </source>
</evidence>
<proteinExistence type="predicted"/>
<reference evidence="2 3" key="1">
    <citation type="submission" date="2021-10" db="EMBL/GenBank/DDBJ databases">
        <title>Anaerobic single-cell dispensing facilitates the cultivation of human gut bacteria.</title>
        <authorList>
            <person name="Afrizal A."/>
        </authorList>
    </citation>
    <scope>NUCLEOTIDE SEQUENCE [LARGE SCALE GENOMIC DNA]</scope>
    <source>
        <strain evidence="2 3">CLA-AA-H244</strain>
    </source>
</reference>
<dbReference type="Proteomes" id="UP001199355">
    <property type="component" value="Unassembled WGS sequence"/>
</dbReference>